<dbReference type="Proteomes" id="UP000722125">
    <property type="component" value="Unassembled WGS sequence"/>
</dbReference>
<dbReference type="InterPro" id="IPR028082">
    <property type="entry name" value="Peripla_BP_I"/>
</dbReference>
<dbReference type="InterPro" id="IPR046335">
    <property type="entry name" value="LacI/GalR-like_sensor"/>
</dbReference>
<evidence type="ECO:0000313" key="6">
    <source>
        <dbReference type="EMBL" id="MBT0993976.1"/>
    </source>
</evidence>
<protein>
    <submittedName>
        <fullName evidence="6">LacI family transcriptional regulator</fullName>
    </submittedName>
</protein>
<dbReference type="InterPro" id="IPR010982">
    <property type="entry name" value="Lambda_DNA-bd_dom_sf"/>
</dbReference>
<dbReference type="SMART" id="SM00354">
    <property type="entry name" value="HTH_LACI"/>
    <property type="match status" value="1"/>
</dbReference>
<name>A0ABS5TXX3_9CELL</name>
<evidence type="ECO:0000256" key="1">
    <source>
        <dbReference type="ARBA" id="ARBA00023015"/>
    </source>
</evidence>
<evidence type="ECO:0000256" key="4">
    <source>
        <dbReference type="SAM" id="MobiDB-lite"/>
    </source>
</evidence>
<reference evidence="6 7" key="1">
    <citation type="submission" date="2021-05" db="EMBL/GenBank/DDBJ databases">
        <title>Description of Cellulomonas sp. DKR-3 sp. nov.</title>
        <authorList>
            <person name="Dahal R.H."/>
            <person name="Chaudhary D.K."/>
        </authorList>
    </citation>
    <scope>NUCLEOTIDE SEQUENCE [LARGE SCALE GENOMIC DNA]</scope>
    <source>
        <strain evidence="6 7">DKR-3</strain>
    </source>
</reference>
<dbReference type="SUPFAM" id="SSF47413">
    <property type="entry name" value="lambda repressor-like DNA-binding domains"/>
    <property type="match status" value="1"/>
</dbReference>
<dbReference type="Gene3D" id="3.40.50.2300">
    <property type="match status" value="2"/>
</dbReference>
<dbReference type="EMBL" id="JAHBOH010000001">
    <property type="protein sequence ID" value="MBT0993976.1"/>
    <property type="molecule type" value="Genomic_DNA"/>
</dbReference>
<dbReference type="SUPFAM" id="SSF53822">
    <property type="entry name" value="Periplasmic binding protein-like I"/>
    <property type="match status" value="1"/>
</dbReference>
<keyword evidence="7" id="KW-1185">Reference proteome</keyword>
<dbReference type="CDD" id="cd06267">
    <property type="entry name" value="PBP1_LacI_sugar_binding-like"/>
    <property type="match status" value="1"/>
</dbReference>
<proteinExistence type="predicted"/>
<feature type="region of interest" description="Disordered" evidence="4">
    <location>
        <begin position="385"/>
        <end position="404"/>
    </location>
</feature>
<dbReference type="Pfam" id="PF13377">
    <property type="entry name" value="Peripla_BP_3"/>
    <property type="match status" value="1"/>
</dbReference>
<dbReference type="InterPro" id="IPR000843">
    <property type="entry name" value="HTH_LacI"/>
</dbReference>
<dbReference type="InterPro" id="IPR029475">
    <property type="entry name" value="DUF6807"/>
</dbReference>
<evidence type="ECO:0000256" key="2">
    <source>
        <dbReference type="ARBA" id="ARBA00023125"/>
    </source>
</evidence>
<feature type="domain" description="HTH lacI-type" evidence="5">
    <location>
        <begin position="46"/>
        <end position="100"/>
    </location>
</feature>
<accession>A0ABS5TXX3</accession>
<dbReference type="PANTHER" id="PTHR30146:SF109">
    <property type="entry name" value="HTH-TYPE TRANSCRIPTIONAL REGULATOR GALS"/>
    <property type="match status" value="1"/>
</dbReference>
<dbReference type="Pfam" id="PF14100">
    <property type="entry name" value="DUF6807"/>
    <property type="match status" value="1"/>
</dbReference>
<dbReference type="Gene3D" id="1.10.260.40">
    <property type="entry name" value="lambda repressor-like DNA-binding domains"/>
    <property type="match status" value="1"/>
</dbReference>
<keyword evidence="1" id="KW-0805">Transcription regulation</keyword>
<dbReference type="PROSITE" id="PS00356">
    <property type="entry name" value="HTH_LACI_1"/>
    <property type="match status" value="1"/>
</dbReference>
<evidence type="ECO:0000259" key="5">
    <source>
        <dbReference type="PROSITE" id="PS50932"/>
    </source>
</evidence>
<evidence type="ECO:0000256" key="3">
    <source>
        <dbReference type="ARBA" id="ARBA00023163"/>
    </source>
</evidence>
<gene>
    <name evidence="6" type="ORF">KIN34_06715</name>
</gene>
<comment type="caution">
    <text evidence="6">The sequence shown here is derived from an EMBL/GenBank/DDBJ whole genome shotgun (WGS) entry which is preliminary data.</text>
</comment>
<evidence type="ECO:0000313" key="7">
    <source>
        <dbReference type="Proteomes" id="UP000722125"/>
    </source>
</evidence>
<dbReference type="Pfam" id="PF00356">
    <property type="entry name" value="LacI"/>
    <property type="match status" value="1"/>
</dbReference>
<dbReference type="PROSITE" id="PS50932">
    <property type="entry name" value="HTH_LACI_2"/>
    <property type="match status" value="1"/>
</dbReference>
<organism evidence="6 7">
    <name type="scientific">Cellulomonas fulva</name>
    <dbReference type="NCBI Taxonomy" id="2835530"/>
    <lineage>
        <taxon>Bacteria</taxon>
        <taxon>Bacillati</taxon>
        <taxon>Actinomycetota</taxon>
        <taxon>Actinomycetes</taxon>
        <taxon>Micrococcales</taxon>
        <taxon>Cellulomonadaceae</taxon>
        <taxon>Cellulomonas</taxon>
    </lineage>
</organism>
<sequence length="722" mass="74354">MFGDEPTTGGRAGRRCPAVRGACPEAVVSPSQEAAVTQNAWARPAPTIAEVAQAAGVSRATVSRVMNGRATVDEQLAARVREAAERLHYRPSTVARSLSLGRTNTVAVVVPDLANPMFQQVLRGVSAAAAEDGYRVLVADTSESTSDERQVALDARLRCDALVLVSPRMPEAELRALLPEVGPVVVINREPDGRTPTLAIDYAAGIEDVVEHLVGLGHRHLLYLGGPPASASHGARLAALRAAAARRAEVRLSERAAGSSVDSGYAAAGDVLASRATAVVAYNDLVAFGLLARLNELGVAVPGDVSVTGFDDIELARFAIPSLTTVTVPQLDLGRAAWGSLAGIVGIRTGGLVGLGADVPGGGTVDEITAAFGAGPIRPRLAVRASTGPVPPSVRSAGGGRTAPAATAPEVAAVRWTVEGGVVRLDGAAVTGEELPLARYEDGERVPPVHSPRPFLHPVRTAGGVALTETSPVDHRHHYGVSMAVPVVNGTSYWGGRTYVRDEGPTLLPNHGRQAGGAARVSPDGRGIAQDVVWYDEHGGVLLREGRTLTAGTAAGGWSLCWRSRLHATERDLSIESPGTNGRANAGYGGLFWRLPSADSTLVLGQGLVGEASVHGSESPWLAFVQRRDGAATTLLLVQDPATVRPWFARVAEYVGAGPALAWDTPLLVPAGGGVTVGLGAVVVDRVLDADEADALASELTAGLVGAGADGRSHGGPDEAAS</sequence>
<dbReference type="PANTHER" id="PTHR30146">
    <property type="entry name" value="LACI-RELATED TRANSCRIPTIONAL REPRESSOR"/>
    <property type="match status" value="1"/>
</dbReference>
<keyword evidence="2" id="KW-0238">DNA-binding</keyword>
<keyword evidence="3" id="KW-0804">Transcription</keyword>
<dbReference type="CDD" id="cd01392">
    <property type="entry name" value="HTH_LacI"/>
    <property type="match status" value="1"/>
</dbReference>